<organism evidence="2 3">
    <name type="scientific">Carnegiea gigantea</name>
    <dbReference type="NCBI Taxonomy" id="171969"/>
    <lineage>
        <taxon>Eukaryota</taxon>
        <taxon>Viridiplantae</taxon>
        <taxon>Streptophyta</taxon>
        <taxon>Embryophyta</taxon>
        <taxon>Tracheophyta</taxon>
        <taxon>Spermatophyta</taxon>
        <taxon>Magnoliopsida</taxon>
        <taxon>eudicotyledons</taxon>
        <taxon>Gunneridae</taxon>
        <taxon>Pentapetalae</taxon>
        <taxon>Caryophyllales</taxon>
        <taxon>Cactineae</taxon>
        <taxon>Cactaceae</taxon>
        <taxon>Cactoideae</taxon>
        <taxon>Echinocereeae</taxon>
        <taxon>Carnegiea</taxon>
    </lineage>
</organism>
<dbReference type="InterPro" id="IPR012438">
    <property type="entry name" value="DUF1639"/>
</dbReference>
<keyword evidence="3" id="KW-1185">Reference proteome</keyword>
<feature type="region of interest" description="Disordered" evidence="1">
    <location>
        <begin position="41"/>
        <end position="72"/>
    </location>
</feature>
<name>A0A9Q1GJX5_9CARY</name>
<dbReference type="PANTHER" id="PTHR33130">
    <property type="entry name" value="PUTATIVE (DUF1639)-RELATED"/>
    <property type="match status" value="1"/>
</dbReference>
<dbReference type="Pfam" id="PF07797">
    <property type="entry name" value="DUF1639"/>
    <property type="match status" value="1"/>
</dbReference>
<comment type="caution">
    <text evidence="2">The sequence shown here is derived from an EMBL/GenBank/DDBJ whole genome shotgun (WGS) entry which is preliminary data.</text>
</comment>
<proteinExistence type="predicted"/>
<feature type="compositionally biased region" description="Basic residues" evidence="1">
    <location>
        <begin position="55"/>
        <end position="66"/>
    </location>
</feature>
<reference evidence="2" key="1">
    <citation type="submission" date="2022-04" db="EMBL/GenBank/DDBJ databases">
        <title>Carnegiea gigantea Genome sequencing and assembly v2.</title>
        <authorList>
            <person name="Copetti D."/>
            <person name="Sanderson M.J."/>
            <person name="Burquez A."/>
            <person name="Wojciechowski M.F."/>
        </authorList>
    </citation>
    <scope>NUCLEOTIDE SEQUENCE</scope>
    <source>
        <strain evidence="2">SGP5-SGP5p</strain>
        <tissue evidence="2">Aerial part</tissue>
    </source>
</reference>
<dbReference type="AlphaFoldDB" id="A0A9Q1GJX5"/>
<protein>
    <recommendedName>
        <fullName evidence="4">DUF1639 family protein</fullName>
    </recommendedName>
</protein>
<sequence>MTTVPERSRTLHNFSSLPCFNVKWGRQKQLRCVKDSSSAAAAAADHDLPTSSSSPHHHHQQNQRRRPSPDFLKRKSTAVFEDDGGIEAMREKLMLEIRTEVHQMKATLLSDNAGKRADDVAGAPRPWNLRSRRAVCKEPIGNENSIAGDWKPSFSLAEVKSLAEIGGDAPRAKFSASLSKKEIEEDFLAILGTRPARRPKKRPRYVQKQIDALFPGYWLSEITADMYKVNDNPEAGKGHGNVVNPVPALQQSVAGCFFADKMEAITIETCPSKPLSF</sequence>
<evidence type="ECO:0000256" key="1">
    <source>
        <dbReference type="SAM" id="MobiDB-lite"/>
    </source>
</evidence>
<dbReference type="OrthoDB" id="769821at2759"/>
<gene>
    <name evidence="2" type="ORF">Cgig2_023573</name>
</gene>
<evidence type="ECO:0000313" key="3">
    <source>
        <dbReference type="Proteomes" id="UP001153076"/>
    </source>
</evidence>
<evidence type="ECO:0008006" key="4">
    <source>
        <dbReference type="Google" id="ProtNLM"/>
    </source>
</evidence>
<evidence type="ECO:0000313" key="2">
    <source>
        <dbReference type="EMBL" id="KAJ8421363.1"/>
    </source>
</evidence>
<accession>A0A9Q1GJX5</accession>
<dbReference type="Proteomes" id="UP001153076">
    <property type="component" value="Unassembled WGS sequence"/>
</dbReference>
<dbReference type="PANTHER" id="PTHR33130:SF43">
    <property type="entry name" value="OS01G0688600 PROTEIN"/>
    <property type="match status" value="1"/>
</dbReference>
<dbReference type="EMBL" id="JAKOGI010002758">
    <property type="protein sequence ID" value="KAJ8421363.1"/>
    <property type="molecule type" value="Genomic_DNA"/>
</dbReference>